<gene>
    <name evidence="1" type="ORF">D0433_06110</name>
</gene>
<dbReference type="Proteomes" id="UP000266389">
    <property type="component" value="Unassembled WGS sequence"/>
</dbReference>
<accession>A0A395M1C0</accession>
<evidence type="ECO:0000313" key="1">
    <source>
        <dbReference type="EMBL" id="RFM24556.1"/>
    </source>
</evidence>
<dbReference type="EMBL" id="PHFL01000039">
    <property type="protein sequence ID" value="RFM24556.1"/>
    <property type="molecule type" value="Genomic_DNA"/>
</dbReference>
<dbReference type="AlphaFoldDB" id="A0A395M1C0"/>
<name>A0A395M1C0_9BACT</name>
<organism evidence="1 2">
    <name type="scientific">Candidatus Thermochlorobacter aerophilus</name>
    <dbReference type="NCBI Taxonomy" id="1868324"/>
    <lineage>
        <taxon>Bacteria</taxon>
        <taxon>Pseudomonadati</taxon>
        <taxon>Chlorobiota</taxon>
        <taxon>Chlorobiia</taxon>
        <taxon>Chlorobiales</taxon>
        <taxon>Candidatus Thermochlorobacteriaceae</taxon>
        <taxon>Candidatus Thermochlorobacter</taxon>
    </lineage>
</organism>
<sequence>MQSLLAVHDEVELNRENIICISHIHSHPSNNNDLSDLCLHIILDCNDAKMIEDFVKKKEPGRPPNDSLHEYVKNELNVWLRCGMINEMPKKNSLRKVLQKLRTNPLVKKHLRRLKST</sequence>
<protein>
    <submittedName>
        <fullName evidence="1">Uncharacterized protein</fullName>
    </submittedName>
</protein>
<evidence type="ECO:0000313" key="2">
    <source>
        <dbReference type="Proteomes" id="UP000266389"/>
    </source>
</evidence>
<proteinExistence type="predicted"/>
<comment type="caution">
    <text evidence="1">The sequence shown here is derived from an EMBL/GenBank/DDBJ whole genome shotgun (WGS) entry which is preliminary data.</text>
</comment>
<reference evidence="1 2" key="1">
    <citation type="journal article" date="2011" name="ISME J.">
        <title>Community ecology of hot spring cyanobacterial mats: predominant populations and their functional potential.</title>
        <authorList>
            <person name="Klatt C.G."/>
            <person name="Wood J.M."/>
            <person name="Rusch D.B."/>
            <person name="Bateson M.M."/>
            <person name="Hamamura N."/>
            <person name="Heidelberg J.F."/>
            <person name="Grossman A.R."/>
            <person name="Bhaya D."/>
            <person name="Cohan F.M."/>
            <person name="Kuhl M."/>
            <person name="Bryant D.A."/>
            <person name="Ward D.M."/>
        </authorList>
    </citation>
    <scope>NUCLEOTIDE SEQUENCE [LARGE SCALE GENOMIC DNA]</scope>
    <source>
        <strain evidence="1">OS</strain>
    </source>
</reference>